<dbReference type="InterPro" id="IPR050641">
    <property type="entry name" value="RIFMO-like"/>
</dbReference>
<protein>
    <recommendedName>
        <fullName evidence="5">FAD-binding domain-containing protein</fullName>
    </recommendedName>
</protein>
<comment type="caution">
    <text evidence="6">The sequence shown here is derived from an EMBL/GenBank/DDBJ whole genome shotgun (WGS) entry which is preliminary data.</text>
</comment>
<proteinExistence type="predicted"/>
<reference evidence="6" key="1">
    <citation type="submission" date="2022-10" db="EMBL/GenBank/DDBJ databases">
        <title>Determination and structural analysis of whole genome sequence of Sarocladium strictum F4-1.</title>
        <authorList>
            <person name="Hu L."/>
            <person name="Jiang Y."/>
        </authorList>
    </citation>
    <scope>NUCLEOTIDE SEQUENCE</scope>
    <source>
        <strain evidence="6">F4-1</strain>
    </source>
</reference>
<dbReference type="Proteomes" id="UP001175261">
    <property type="component" value="Unassembled WGS sequence"/>
</dbReference>
<evidence type="ECO:0000256" key="3">
    <source>
        <dbReference type="ARBA" id="ARBA00022827"/>
    </source>
</evidence>
<sequence>MTVNHSTVNGHAAVPGGQIGTNDDLDIPVLIVGGGPAGLLQGYLLAKLGVQTLIVERYPQRLGAPKAHALSPRSLEICRQFGLDLEHIRSLGAQRDDAYWVNFLTTLSGDVVGRLPYERMDVGVLDYTPEMIHNISQPDFEQYVSEELSKLDNVEVRKGVSFVSLQDHGDSVTTTVEERASGRLYTLKSKFVIACDGAKSKVREFMGIQGEGEDSYETMMTIHFSANLRNIVGDRVGMLHWLFDPLASGFIIAYDLSGNAVLITNFDSEKYPPEAWNEALCKEVLTGAIGQSHDAKILSYRPWILSRRVAKSYRKGSVFLAGDAAHAFPPTGGLGLNSGLADVHNLAFKIAAVLDHEAGDSLLDSYEADRRHVAEVNSRQSVKNGQAIFRLLKTLGTAGIADVEEARRNLKAAIHDPEQMKKVAVGVEEQREHFDNLNLHIGYVYGDTSIPKSASHFTPSFQRGARLPHAWLGDKVPSFVRDQIKPVNLRYVRELPQQEVETKLYSSLDLCAPNSWTVLLPSGASSVDEAAEGLKQTAKRLKFNVLKLDRDFNVLSGAAGDAWTRDSGLGGGRGLLIRPDQHILCSIDSGTKQEDLSKVLGEFLGVSLS</sequence>
<dbReference type="GO" id="GO:0071949">
    <property type="term" value="F:FAD binding"/>
    <property type="evidence" value="ECO:0007669"/>
    <property type="project" value="InterPro"/>
</dbReference>
<evidence type="ECO:0000259" key="5">
    <source>
        <dbReference type="Pfam" id="PF01494"/>
    </source>
</evidence>
<dbReference type="Gene3D" id="3.30.9.10">
    <property type="entry name" value="D-Amino Acid Oxidase, subunit A, domain 2"/>
    <property type="match status" value="1"/>
</dbReference>
<dbReference type="InterPro" id="IPR036188">
    <property type="entry name" value="FAD/NAD-bd_sf"/>
</dbReference>
<dbReference type="Pfam" id="PF01494">
    <property type="entry name" value="FAD_binding_3"/>
    <property type="match status" value="1"/>
</dbReference>
<dbReference type="InterPro" id="IPR002938">
    <property type="entry name" value="FAD-bd"/>
</dbReference>
<name>A0AA39GJY3_SARSR</name>
<evidence type="ECO:0000313" key="7">
    <source>
        <dbReference type="Proteomes" id="UP001175261"/>
    </source>
</evidence>
<accession>A0AA39GJY3</accession>
<dbReference type="EMBL" id="JAPDFR010000003">
    <property type="protein sequence ID" value="KAK0388747.1"/>
    <property type="molecule type" value="Genomic_DNA"/>
</dbReference>
<keyword evidence="2" id="KW-0285">Flavoprotein</keyword>
<evidence type="ECO:0000256" key="4">
    <source>
        <dbReference type="ARBA" id="ARBA00023002"/>
    </source>
</evidence>
<keyword evidence="3" id="KW-0274">FAD</keyword>
<evidence type="ECO:0000256" key="1">
    <source>
        <dbReference type="ARBA" id="ARBA00001974"/>
    </source>
</evidence>
<keyword evidence="7" id="KW-1185">Reference proteome</keyword>
<dbReference type="AlphaFoldDB" id="A0AA39GJY3"/>
<dbReference type="GO" id="GO:0016709">
    <property type="term" value="F:oxidoreductase activity, acting on paired donors, with incorporation or reduction of molecular oxygen, NAD(P)H as one donor, and incorporation of one atom of oxygen"/>
    <property type="evidence" value="ECO:0007669"/>
    <property type="project" value="UniProtKB-ARBA"/>
</dbReference>
<organism evidence="6 7">
    <name type="scientific">Sarocladium strictum</name>
    <name type="common">Black bundle disease fungus</name>
    <name type="synonym">Acremonium strictum</name>
    <dbReference type="NCBI Taxonomy" id="5046"/>
    <lineage>
        <taxon>Eukaryota</taxon>
        <taxon>Fungi</taxon>
        <taxon>Dikarya</taxon>
        <taxon>Ascomycota</taxon>
        <taxon>Pezizomycotina</taxon>
        <taxon>Sordariomycetes</taxon>
        <taxon>Hypocreomycetidae</taxon>
        <taxon>Hypocreales</taxon>
        <taxon>Sarocladiaceae</taxon>
        <taxon>Sarocladium</taxon>
    </lineage>
</organism>
<dbReference type="SUPFAM" id="SSF51905">
    <property type="entry name" value="FAD/NAD(P)-binding domain"/>
    <property type="match status" value="1"/>
</dbReference>
<dbReference type="PANTHER" id="PTHR43004:SF19">
    <property type="entry name" value="BINDING MONOOXYGENASE, PUTATIVE (JCVI)-RELATED"/>
    <property type="match status" value="1"/>
</dbReference>
<dbReference type="PRINTS" id="PR00420">
    <property type="entry name" value="RNGMNOXGNASE"/>
</dbReference>
<gene>
    <name evidence="6" type="ORF">NLU13_4990</name>
</gene>
<evidence type="ECO:0000313" key="6">
    <source>
        <dbReference type="EMBL" id="KAK0388747.1"/>
    </source>
</evidence>
<keyword evidence="4" id="KW-0560">Oxidoreductase</keyword>
<feature type="domain" description="FAD-binding" evidence="5">
    <location>
        <begin position="27"/>
        <end position="377"/>
    </location>
</feature>
<comment type="cofactor">
    <cofactor evidence="1">
        <name>FAD</name>
        <dbReference type="ChEBI" id="CHEBI:57692"/>
    </cofactor>
</comment>
<dbReference type="Gene3D" id="3.40.30.120">
    <property type="match status" value="1"/>
</dbReference>
<dbReference type="PANTHER" id="PTHR43004">
    <property type="entry name" value="TRK SYSTEM POTASSIUM UPTAKE PROTEIN"/>
    <property type="match status" value="1"/>
</dbReference>
<evidence type="ECO:0000256" key="2">
    <source>
        <dbReference type="ARBA" id="ARBA00022630"/>
    </source>
</evidence>
<dbReference type="Gene3D" id="3.50.50.60">
    <property type="entry name" value="FAD/NAD(P)-binding domain"/>
    <property type="match status" value="1"/>
</dbReference>